<name>A0A0G1SFX5_9BACT</name>
<protein>
    <submittedName>
        <fullName evidence="2">Uncharacterized protein</fullName>
    </submittedName>
</protein>
<evidence type="ECO:0000313" key="3">
    <source>
        <dbReference type="Proteomes" id="UP000034705"/>
    </source>
</evidence>
<keyword evidence="1" id="KW-0812">Transmembrane</keyword>
<evidence type="ECO:0000313" key="2">
    <source>
        <dbReference type="EMBL" id="KKU32230.1"/>
    </source>
</evidence>
<comment type="caution">
    <text evidence="2">The sequence shown here is derived from an EMBL/GenBank/DDBJ whole genome shotgun (WGS) entry which is preliminary data.</text>
</comment>
<proteinExistence type="predicted"/>
<evidence type="ECO:0000256" key="1">
    <source>
        <dbReference type="SAM" id="Phobius"/>
    </source>
</evidence>
<keyword evidence="1" id="KW-0472">Membrane</keyword>
<feature type="transmembrane region" description="Helical" evidence="1">
    <location>
        <begin position="20"/>
        <end position="37"/>
    </location>
</feature>
<reference evidence="2 3" key="1">
    <citation type="journal article" date="2015" name="Nature">
        <title>rRNA introns, odd ribosomes, and small enigmatic genomes across a large radiation of phyla.</title>
        <authorList>
            <person name="Brown C.T."/>
            <person name="Hug L.A."/>
            <person name="Thomas B.C."/>
            <person name="Sharon I."/>
            <person name="Castelle C.J."/>
            <person name="Singh A."/>
            <person name="Wilkins M.J."/>
            <person name="Williams K.H."/>
            <person name="Banfield J.F."/>
        </authorList>
    </citation>
    <scope>NUCLEOTIDE SEQUENCE [LARGE SCALE GENOMIC DNA]</scope>
</reference>
<sequence length="80" mass="9499">MVIVQYVQPIMKMKISVIRMMNLIITVKFTMGIQMLIRDCNSRGFRPFFWLFLKIRLTGDDGESSYTQIPDKVIDRRPEK</sequence>
<organism evidence="2 3">
    <name type="scientific">Candidatus Uhrbacteria bacterium GW2011_GWF2_46_218</name>
    <dbReference type="NCBI Taxonomy" id="1619001"/>
    <lineage>
        <taxon>Bacteria</taxon>
        <taxon>Candidatus Uhriibacteriota</taxon>
    </lineage>
</organism>
<accession>A0A0G1SFX5</accession>
<keyword evidence="1" id="KW-1133">Transmembrane helix</keyword>
<dbReference type="AlphaFoldDB" id="A0A0G1SFX5"/>
<dbReference type="Proteomes" id="UP000034705">
    <property type="component" value="Unassembled WGS sequence"/>
</dbReference>
<gene>
    <name evidence="2" type="ORF">UX45_C0021G0002</name>
</gene>
<dbReference type="EMBL" id="LCMG01000021">
    <property type="protein sequence ID" value="KKU32230.1"/>
    <property type="molecule type" value="Genomic_DNA"/>
</dbReference>